<reference evidence="1" key="1">
    <citation type="submission" date="2025-08" db="UniProtKB">
        <authorList>
            <consortium name="Ensembl"/>
        </authorList>
    </citation>
    <scope>IDENTIFICATION</scope>
</reference>
<keyword evidence="2" id="KW-1185">Reference proteome</keyword>
<organism evidence="1 2">
    <name type="scientific">Mola mola</name>
    <name type="common">Ocean sunfish</name>
    <name type="synonym">Tetraodon mola</name>
    <dbReference type="NCBI Taxonomy" id="94237"/>
    <lineage>
        <taxon>Eukaryota</taxon>
        <taxon>Metazoa</taxon>
        <taxon>Chordata</taxon>
        <taxon>Craniata</taxon>
        <taxon>Vertebrata</taxon>
        <taxon>Euteleostomi</taxon>
        <taxon>Actinopterygii</taxon>
        <taxon>Neopterygii</taxon>
        <taxon>Teleostei</taxon>
        <taxon>Neoteleostei</taxon>
        <taxon>Acanthomorphata</taxon>
        <taxon>Eupercaria</taxon>
        <taxon>Tetraodontiformes</taxon>
        <taxon>Molidae</taxon>
        <taxon>Mola</taxon>
    </lineage>
</organism>
<reference evidence="1" key="2">
    <citation type="submission" date="2025-09" db="UniProtKB">
        <authorList>
            <consortium name="Ensembl"/>
        </authorList>
    </citation>
    <scope>IDENTIFICATION</scope>
</reference>
<accession>A0A3Q3WAF0</accession>
<protein>
    <submittedName>
        <fullName evidence="1">Uncharacterized protein</fullName>
    </submittedName>
</protein>
<evidence type="ECO:0000313" key="2">
    <source>
        <dbReference type="Proteomes" id="UP000261620"/>
    </source>
</evidence>
<name>A0A3Q3WAF0_MOLML</name>
<dbReference type="Proteomes" id="UP000261620">
    <property type="component" value="Unplaced"/>
</dbReference>
<sequence length="110" mass="12326">MPICSVMWSQVPALINNTLSAMVFTLECFCDSGVFRVMATMRAVLLRLSASRVTMVRFPTRSSDGANTCQLLLLSRLTDGDIHLHLQHRCCLFMAGFSYLLCCHFQKCDG</sequence>
<evidence type="ECO:0000313" key="1">
    <source>
        <dbReference type="Ensembl" id="ENSMMOP00000013781.1"/>
    </source>
</evidence>
<dbReference type="AlphaFoldDB" id="A0A3Q3WAF0"/>
<proteinExistence type="predicted"/>
<dbReference type="Ensembl" id="ENSMMOT00000014004.1">
    <property type="protein sequence ID" value="ENSMMOP00000013781.1"/>
    <property type="gene ID" value="ENSMMOG00000010554.1"/>
</dbReference>